<protein>
    <submittedName>
        <fullName evidence="2">Uncharacterized protein</fullName>
    </submittedName>
</protein>
<reference evidence="2" key="1">
    <citation type="submission" date="2019-07" db="EMBL/GenBank/DDBJ databases">
        <authorList>
            <person name="Dittberner H."/>
        </authorList>
    </citation>
    <scope>NUCLEOTIDE SEQUENCE [LARGE SCALE GENOMIC DNA]</scope>
</reference>
<dbReference type="AlphaFoldDB" id="A0A565C311"/>
<evidence type="ECO:0000313" key="3">
    <source>
        <dbReference type="Proteomes" id="UP000489600"/>
    </source>
</evidence>
<keyword evidence="3" id="KW-1185">Reference proteome</keyword>
<comment type="caution">
    <text evidence="2">The sequence shown here is derived from an EMBL/GenBank/DDBJ whole genome shotgun (WGS) entry which is preliminary data.</text>
</comment>
<name>A0A565C311_9BRAS</name>
<organism evidence="2 3">
    <name type="scientific">Arabis nemorensis</name>
    <dbReference type="NCBI Taxonomy" id="586526"/>
    <lineage>
        <taxon>Eukaryota</taxon>
        <taxon>Viridiplantae</taxon>
        <taxon>Streptophyta</taxon>
        <taxon>Embryophyta</taxon>
        <taxon>Tracheophyta</taxon>
        <taxon>Spermatophyta</taxon>
        <taxon>Magnoliopsida</taxon>
        <taxon>eudicotyledons</taxon>
        <taxon>Gunneridae</taxon>
        <taxon>Pentapetalae</taxon>
        <taxon>rosids</taxon>
        <taxon>malvids</taxon>
        <taxon>Brassicales</taxon>
        <taxon>Brassicaceae</taxon>
        <taxon>Arabideae</taxon>
        <taxon>Arabis</taxon>
    </lineage>
</organism>
<accession>A0A565C311</accession>
<dbReference type="EMBL" id="CABITT030000006">
    <property type="protein sequence ID" value="VVB08021.1"/>
    <property type="molecule type" value="Genomic_DNA"/>
</dbReference>
<evidence type="ECO:0000256" key="1">
    <source>
        <dbReference type="SAM" id="MobiDB-lite"/>
    </source>
</evidence>
<evidence type="ECO:0000313" key="2">
    <source>
        <dbReference type="EMBL" id="VVB08021.1"/>
    </source>
</evidence>
<feature type="compositionally biased region" description="Basic and acidic residues" evidence="1">
    <location>
        <begin position="34"/>
        <end position="49"/>
    </location>
</feature>
<dbReference type="Proteomes" id="UP000489600">
    <property type="component" value="Unassembled WGS sequence"/>
</dbReference>
<feature type="region of interest" description="Disordered" evidence="1">
    <location>
        <begin position="17"/>
        <end position="54"/>
    </location>
</feature>
<proteinExistence type="predicted"/>
<gene>
    <name evidence="2" type="ORF">ANE_LOCUS18465</name>
</gene>
<dbReference type="OrthoDB" id="1111898at2759"/>
<sequence>MENVNAIRTRSGKVLNPVASQGKGQELAIDLEETEPKEVRESANEDTAKESLPTRIYAPRVPYLTRPKKSRKDLEDAKCKEMLDGLTVKLNLVDAI</sequence>